<keyword evidence="1" id="KW-0805">Transcription regulation</keyword>
<dbReference type="PROSITE" id="PS50977">
    <property type="entry name" value="HTH_TETR_2"/>
    <property type="match status" value="1"/>
</dbReference>
<dbReference type="PANTHER" id="PTHR30055">
    <property type="entry name" value="HTH-TYPE TRANSCRIPTIONAL REGULATOR RUTR"/>
    <property type="match status" value="1"/>
</dbReference>
<dbReference type="PANTHER" id="PTHR30055:SF234">
    <property type="entry name" value="HTH-TYPE TRANSCRIPTIONAL REGULATOR BETI"/>
    <property type="match status" value="1"/>
</dbReference>
<evidence type="ECO:0000256" key="4">
    <source>
        <dbReference type="PROSITE-ProRule" id="PRU00335"/>
    </source>
</evidence>
<comment type="caution">
    <text evidence="6">The sequence shown here is derived from an EMBL/GenBank/DDBJ whole genome shotgun (WGS) entry which is preliminary data.</text>
</comment>
<reference evidence="7" key="1">
    <citation type="journal article" date="2019" name="Int. J. Syst. Evol. Microbiol.">
        <title>The Global Catalogue of Microorganisms (GCM) 10K type strain sequencing project: providing services to taxonomists for standard genome sequencing and annotation.</title>
        <authorList>
            <consortium name="The Broad Institute Genomics Platform"/>
            <consortium name="The Broad Institute Genome Sequencing Center for Infectious Disease"/>
            <person name="Wu L."/>
            <person name="Ma J."/>
        </authorList>
    </citation>
    <scope>NUCLEOTIDE SEQUENCE [LARGE SCALE GENOMIC DNA]</scope>
    <source>
        <strain evidence="7">CCUG 49571</strain>
    </source>
</reference>
<dbReference type="PRINTS" id="PR00455">
    <property type="entry name" value="HTHTETR"/>
</dbReference>
<accession>A0ABV9FK75</accession>
<dbReference type="EMBL" id="JBHSEP010000027">
    <property type="protein sequence ID" value="MFC4601564.1"/>
    <property type="molecule type" value="Genomic_DNA"/>
</dbReference>
<dbReference type="Pfam" id="PF00440">
    <property type="entry name" value="TetR_N"/>
    <property type="match status" value="1"/>
</dbReference>
<dbReference type="InterPro" id="IPR050109">
    <property type="entry name" value="HTH-type_TetR-like_transc_reg"/>
</dbReference>
<protein>
    <submittedName>
        <fullName evidence="6">TetR/AcrR family transcriptional regulator</fullName>
    </submittedName>
</protein>
<evidence type="ECO:0000313" key="6">
    <source>
        <dbReference type="EMBL" id="MFC4601564.1"/>
    </source>
</evidence>
<dbReference type="InterPro" id="IPR009057">
    <property type="entry name" value="Homeodomain-like_sf"/>
</dbReference>
<dbReference type="InterPro" id="IPR001647">
    <property type="entry name" value="HTH_TetR"/>
</dbReference>
<dbReference type="Gene3D" id="1.10.357.10">
    <property type="entry name" value="Tetracycline Repressor, domain 2"/>
    <property type="match status" value="1"/>
</dbReference>
<proteinExistence type="predicted"/>
<organism evidence="6 7">
    <name type="scientific">Cohnella hongkongensis</name>
    <dbReference type="NCBI Taxonomy" id="178337"/>
    <lineage>
        <taxon>Bacteria</taxon>
        <taxon>Bacillati</taxon>
        <taxon>Bacillota</taxon>
        <taxon>Bacilli</taxon>
        <taxon>Bacillales</taxon>
        <taxon>Paenibacillaceae</taxon>
        <taxon>Cohnella</taxon>
    </lineage>
</organism>
<evidence type="ECO:0000256" key="2">
    <source>
        <dbReference type="ARBA" id="ARBA00023125"/>
    </source>
</evidence>
<feature type="DNA-binding region" description="H-T-H motif" evidence="4">
    <location>
        <begin position="29"/>
        <end position="48"/>
    </location>
</feature>
<evidence type="ECO:0000259" key="5">
    <source>
        <dbReference type="PROSITE" id="PS50977"/>
    </source>
</evidence>
<name>A0ABV9FK75_9BACL</name>
<sequence>MQVLKEEVRSAIVLAAYEEFRRHGYMEASMRRMAAAAGMTSGNIYRYFRNKEDLFDAIVGPVYEQYSRYAEEYLQIADAVIAGGFATDASTSFFDRVQTTLVGLIKTSGPSLLLLLCRSEGSKYESIRSELTRFVESLLLKTFAAAKAPRGPLDERERIEVGMLSATLIESVAWIIEQYPDSDMLGYLVEQLIDVFGGGMELRLEAYRV</sequence>
<dbReference type="RefSeq" id="WP_378101755.1">
    <property type="nucleotide sequence ID" value="NZ_JBHSEP010000027.1"/>
</dbReference>
<dbReference type="Proteomes" id="UP001596028">
    <property type="component" value="Unassembled WGS sequence"/>
</dbReference>
<evidence type="ECO:0000256" key="1">
    <source>
        <dbReference type="ARBA" id="ARBA00023015"/>
    </source>
</evidence>
<evidence type="ECO:0000256" key="3">
    <source>
        <dbReference type="ARBA" id="ARBA00023163"/>
    </source>
</evidence>
<evidence type="ECO:0000313" key="7">
    <source>
        <dbReference type="Proteomes" id="UP001596028"/>
    </source>
</evidence>
<keyword evidence="7" id="KW-1185">Reference proteome</keyword>
<keyword evidence="2 4" id="KW-0238">DNA-binding</keyword>
<feature type="domain" description="HTH tetR-type" evidence="5">
    <location>
        <begin position="6"/>
        <end position="66"/>
    </location>
</feature>
<gene>
    <name evidence="6" type="ORF">ACFO3S_25225</name>
</gene>
<keyword evidence="3" id="KW-0804">Transcription</keyword>
<dbReference type="SUPFAM" id="SSF46689">
    <property type="entry name" value="Homeodomain-like"/>
    <property type="match status" value="1"/>
</dbReference>